<dbReference type="InterPro" id="IPR013783">
    <property type="entry name" value="Ig-like_fold"/>
</dbReference>
<dbReference type="GO" id="GO:0005509">
    <property type="term" value="F:calcium ion binding"/>
    <property type="evidence" value="ECO:0007669"/>
    <property type="project" value="InterPro"/>
</dbReference>
<dbReference type="Pfam" id="PF08428">
    <property type="entry name" value="Rib"/>
    <property type="match status" value="1"/>
</dbReference>
<reference evidence="3 4" key="1">
    <citation type="submission" date="2019-03" db="EMBL/GenBank/DDBJ databases">
        <title>Diversity of the mouse oral microbiome.</title>
        <authorList>
            <person name="Joseph S."/>
            <person name="Aduse-Opoku J."/>
            <person name="Curtis M."/>
            <person name="Wade W."/>
            <person name="Hashim A."/>
        </authorList>
    </citation>
    <scope>NUCLEOTIDE SEQUENCE [LARGE SCALE GENOMIC DNA]</scope>
    <source>
        <strain evidence="3 4">WM131</strain>
    </source>
</reference>
<accession>A0A4Y9JAQ7</accession>
<dbReference type="InterPro" id="IPR059115">
    <property type="entry name" value="Rib"/>
</dbReference>
<dbReference type="Proteomes" id="UP000297253">
    <property type="component" value="Unassembled WGS sequence"/>
</dbReference>
<evidence type="ECO:0000259" key="2">
    <source>
        <dbReference type="Pfam" id="PF08428"/>
    </source>
</evidence>
<feature type="region of interest" description="Disordered" evidence="1">
    <location>
        <begin position="223"/>
        <end position="279"/>
    </location>
</feature>
<dbReference type="Pfam" id="PF05345">
    <property type="entry name" value="He_PIG"/>
    <property type="match status" value="1"/>
</dbReference>
<dbReference type="AlphaFoldDB" id="A0A4Y9JAQ7"/>
<name>A0A4Y9JAQ7_9STRE</name>
<proteinExistence type="predicted"/>
<dbReference type="OrthoDB" id="2237783at2"/>
<dbReference type="RefSeq" id="WP_135182183.1">
    <property type="nucleotide sequence ID" value="NZ_JADGKZ010000009.1"/>
</dbReference>
<evidence type="ECO:0000313" key="3">
    <source>
        <dbReference type="EMBL" id="TFU97611.1"/>
    </source>
</evidence>
<comment type="caution">
    <text evidence="3">The sequence shown here is derived from an EMBL/GenBank/DDBJ whole genome shotgun (WGS) entry which is preliminary data.</text>
</comment>
<dbReference type="SUPFAM" id="SSF49313">
    <property type="entry name" value="Cadherin-like"/>
    <property type="match status" value="1"/>
</dbReference>
<dbReference type="InterPro" id="IPR015919">
    <property type="entry name" value="Cadherin-like_sf"/>
</dbReference>
<dbReference type="NCBIfam" id="TIGR02331">
    <property type="entry name" value="rib_alpha"/>
    <property type="match status" value="1"/>
</dbReference>
<dbReference type="Gene3D" id="2.60.40.10">
    <property type="entry name" value="Immunoglobulins"/>
    <property type="match status" value="1"/>
</dbReference>
<dbReference type="EMBL" id="SPPD01000009">
    <property type="protein sequence ID" value="TFU97611.1"/>
    <property type="molecule type" value="Genomic_DNA"/>
</dbReference>
<evidence type="ECO:0000256" key="1">
    <source>
        <dbReference type="SAM" id="MobiDB-lite"/>
    </source>
</evidence>
<dbReference type="GO" id="GO:0016020">
    <property type="term" value="C:membrane"/>
    <property type="evidence" value="ECO:0007669"/>
    <property type="project" value="InterPro"/>
</dbReference>
<feature type="compositionally biased region" description="Polar residues" evidence="1">
    <location>
        <begin position="247"/>
        <end position="259"/>
    </location>
</feature>
<feature type="domain" description="Rib" evidence="2">
    <location>
        <begin position="120"/>
        <end position="197"/>
    </location>
</feature>
<protein>
    <recommendedName>
        <fullName evidence="2">Rib domain-containing protein</fullName>
    </recommendedName>
</protein>
<organism evidence="3 4">
    <name type="scientific">Streptococcus cuniculi</name>
    <dbReference type="NCBI Taxonomy" id="1432788"/>
    <lineage>
        <taxon>Bacteria</taxon>
        <taxon>Bacillati</taxon>
        <taxon>Bacillota</taxon>
        <taxon>Bacilli</taxon>
        <taxon>Lactobacillales</taxon>
        <taxon>Streptococcaceae</taxon>
        <taxon>Streptococcus</taxon>
    </lineage>
</organism>
<dbReference type="InterPro" id="IPR012706">
    <property type="entry name" value="Rib_alpha_Esp_rpt"/>
</dbReference>
<gene>
    <name evidence="3" type="ORF">E4T82_07250</name>
</gene>
<sequence length="279" mass="29529">MVQRPSATLPWQNKYRRDKEGHATFTISDKAVSMGNSSNKSVYINANGAQNPAYVRTVLKLKKPIAELLTGSQDGFPVFKVPADSDILPITGYFTTGDNGVLPTTLGNSGLLATDVELQDKDIYDPETEVINKPFGEATTAGDLRNAVKKIPAASKVAAKAGATVPDGNTAGAFKVPVVITYPDGSSEEATVTVIVAEPAAQPSVGNIDNKTVTEKQAIDPIDVPVENKPNNGTDEVTGLPSGLTYDPTTGKISGTPTVSDWGKNRRRTRLPSEGCCQR</sequence>
<evidence type="ECO:0000313" key="4">
    <source>
        <dbReference type="Proteomes" id="UP000297253"/>
    </source>
</evidence>